<organism evidence="1">
    <name type="scientific">Trypanosoma congolense (strain IL3000)</name>
    <dbReference type="NCBI Taxonomy" id="1068625"/>
    <lineage>
        <taxon>Eukaryota</taxon>
        <taxon>Discoba</taxon>
        <taxon>Euglenozoa</taxon>
        <taxon>Kinetoplastea</taxon>
        <taxon>Metakinetoplastina</taxon>
        <taxon>Trypanosomatida</taxon>
        <taxon>Trypanosomatidae</taxon>
        <taxon>Trypanosoma</taxon>
        <taxon>Nannomonas</taxon>
    </lineage>
</organism>
<dbReference type="VEuPathDB" id="TriTrypDB:TcIL3000_4_2190"/>
<proteinExistence type="predicted"/>
<reference evidence="1" key="1">
    <citation type="journal article" date="2012" name="Proc. Natl. Acad. Sci. U.S.A.">
        <title>Antigenic diversity is generated by distinct evolutionary mechanisms in African trypanosome species.</title>
        <authorList>
            <person name="Jackson A.P."/>
            <person name="Berry A."/>
            <person name="Aslett M."/>
            <person name="Allison H.C."/>
            <person name="Burton P."/>
            <person name="Vavrova-Anderson J."/>
            <person name="Brown R."/>
            <person name="Browne H."/>
            <person name="Corton N."/>
            <person name="Hauser H."/>
            <person name="Gamble J."/>
            <person name="Gilderthorp R."/>
            <person name="Marcello L."/>
            <person name="McQuillan J."/>
            <person name="Otto T.D."/>
            <person name="Quail M.A."/>
            <person name="Sanders M.J."/>
            <person name="van Tonder A."/>
            <person name="Ginger M.L."/>
            <person name="Field M.C."/>
            <person name="Barry J.D."/>
            <person name="Hertz-Fowler C."/>
            <person name="Berriman M."/>
        </authorList>
    </citation>
    <scope>NUCLEOTIDE SEQUENCE</scope>
    <source>
        <strain evidence="1">IL3000</strain>
    </source>
</reference>
<protein>
    <submittedName>
        <fullName evidence="1">Uncharacterized protein TCIL3000_4_2190</fullName>
    </submittedName>
</protein>
<gene>
    <name evidence="1" type="ORF">TCIL3000_4_2190</name>
</gene>
<dbReference type="AlphaFoldDB" id="G0UL74"/>
<accession>G0UL74</accession>
<name>G0UL74_TRYCI</name>
<dbReference type="EMBL" id="HE575317">
    <property type="protein sequence ID" value="CCC90129.1"/>
    <property type="molecule type" value="Genomic_DNA"/>
</dbReference>
<sequence>MRFPPHNNNKNNCCYPYYYWYFKMIALSHCCPGGRLMNGDDEACVDLRRCWRTFMVDSADQSQRQEQGSDAKGAQHHLGHDELTLLRRYRVVGTEEDEQSLFFLSLISPNAELLRATSHLFTQLNFQFRQLAVENEGKVMLLRNYHEEQLTNLLEASNVEAGDMIVGSDITEHFVLKHQRELEELQQENCYTESVLMLELRENFFTFLKTSAHGTMDSLEHGAGWLKLRQDDEQRKHVANISSFCGPRFPVRVLELPNLLRKKLGGFRVKDPLLRPVVVDISPLANLRDCLFCLYAENQAAAQAVEEHLLRLSRQIHALLFFIGSEEEARSILTNKYAELFLTNDGVSPPKSSCRFVPLRHHPSLKIMLSTQFWGANIILLWSPAPHSRDASLEASIVEDVLSLALAWNVDMLSVAVLKSAAHSQSAAAGGPDEQGRDVAVEALRQL</sequence>
<evidence type="ECO:0000313" key="1">
    <source>
        <dbReference type="EMBL" id="CCC90129.1"/>
    </source>
</evidence>